<dbReference type="InterPro" id="IPR003593">
    <property type="entry name" value="AAA+_ATPase"/>
</dbReference>
<dbReference type="FunFam" id="3.40.50.300:FF:000287">
    <property type="entry name" value="Multidrug ABC transporter ATP-binding protein"/>
    <property type="match status" value="1"/>
</dbReference>
<comment type="similarity">
    <text evidence="9">Belongs to the ABC transporter superfamily. Lipid exporter (TC 3.A.1.106) family.</text>
</comment>
<dbReference type="Pfam" id="PF00005">
    <property type="entry name" value="ABC_tran"/>
    <property type="match status" value="1"/>
</dbReference>
<keyword evidence="6 12" id="KW-1133">Transmembrane helix</keyword>
<feature type="transmembrane region" description="Helical" evidence="12">
    <location>
        <begin position="188"/>
        <end position="207"/>
    </location>
</feature>
<evidence type="ECO:0000259" key="14">
    <source>
        <dbReference type="PROSITE" id="PS50929"/>
    </source>
</evidence>
<evidence type="ECO:0000256" key="8">
    <source>
        <dbReference type="ARBA" id="ARBA00055053"/>
    </source>
</evidence>
<accession>A0A9X2HJR5</accession>
<dbReference type="CDD" id="cd18547">
    <property type="entry name" value="ABC_6TM_Tm288_like"/>
    <property type="match status" value="1"/>
</dbReference>
<keyword evidence="7 12" id="KW-0472">Membrane</keyword>
<keyword evidence="5 15" id="KW-0067">ATP-binding</keyword>
<comment type="caution">
    <text evidence="15">The sequence shown here is derived from an EMBL/GenBank/DDBJ whole genome shotgun (WGS) entry which is preliminary data.</text>
</comment>
<evidence type="ECO:0000256" key="5">
    <source>
        <dbReference type="ARBA" id="ARBA00022840"/>
    </source>
</evidence>
<keyword evidence="2" id="KW-0813">Transport</keyword>
<evidence type="ECO:0000256" key="3">
    <source>
        <dbReference type="ARBA" id="ARBA00022692"/>
    </source>
</evidence>
<feature type="transmembrane region" description="Helical" evidence="12">
    <location>
        <begin position="213"/>
        <end position="232"/>
    </location>
</feature>
<comment type="function">
    <text evidence="8">ABC transporter involved in fatty acid import. Transmembrane domains (TMD) form a pore in the membrane and the ATP-binding domain (NBD) is responsible for energy generation.</text>
</comment>
<evidence type="ECO:0000256" key="9">
    <source>
        <dbReference type="ARBA" id="ARBA00061644"/>
    </source>
</evidence>
<dbReference type="InterPro" id="IPR039421">
    <property type="entry name" value="Type_1_exporter"/>
</dbReference>
<dbReference type="InterPro" id="IPR036640">
    <property type="entry name" value="ABC1_TM_sf"/>
</dbReference>
<evidence type="ECO:0000256" key="1">
    <source>
        <dbReference type="ARBA" id="ARBA00004651"/>
    </source>
</evidence>
<gene>
    <name evidence="15" type="ORF">NBM05_13545</name>
</gene>
<dbReference type="PROSITE" id="PS50929">
    <property type="entry name" value="ABC_TM1F"/>
    <property type="match status" value="1"/>
</dbReference>
<keyword evidence="4" id="KW-0547">Nucleotide-binding</keyword>
<sequence>MSEFMDEQAPTPQIKAFWPTALRLVRELGRFRIRLVVVAVASVLLQVAAPRVLGHAMDLIFAGVVGSQTPAGVSSGAVVEGLRAQGQGQLADMLSGMRFVPGSGIDFPALAQALLTVVGMYGLAAVFMWIQGRILNDLVMHVVYDLRRRVEAKVNALPLSYFDTRQRGDVLSRTTNDMDNVQQALQQAFAQLVYSLLTIVGVGVMMFTISWQLALVTLVALPVSGVVVGIIGKRSQKLFGAQWKSTGELNGHVEESFTGHDVVRVFGRGPAMRERFDERNEAVYGAAFRAQFLSGMMMPIMQFVNYLGYVGIAVLGALKVANGQISLGAATAFIQYTRQFNEPIAQIAGMANMLQSGVASGERVFELLDEPEQPADVDAARDPEERVRGRIEFRDVDFSYTPDRPLIRDLSLRAEPGQTVAIVGPTGAGKTTLVNLIMRFYDVDAGAITLDGVDVRDMTRDRLRQSTGMVLQDAVLFEGSILENIRYGRLDASDEEVLAAARATYVDRFVRALPEGYGTVIDQEGGAISAGERQLITIARAFLADPAVLILDEATSSVDTRTEVLVQRAMSALRAQRTSFVIAHRLSTIRDADTILVMEAGEIVEQGGHLELMEAHGPYRALYESQFAAAQAVEAPDGVEPGSLGSPGAAETGAVEGGHRAT</sequence>
<dbReference type="Gene3D" id="3.40.50.300">
    <property type="entry name" value="P-loop containing nucleotide triphosphate hydrolases"/>
    <property type="match status" value="1"/>
</dbReference>
<evidence type="ECO:0000256" key="4">
    <source>
        <dbReference type="ARBA" id="ARBA00022741"/>
    </source>
</evidence>
<dbReference type="CDD" id="cd03254">
    <property type="entry name" value="ABCC_Glucan_exporter_like"/>
    <property type="match status" value="1"/>
</dbReference>
<dbReference type="GO" id="GO:0015421">
    <property type="term" value="F:ABC-type oligopeptide transporter activity"/>
    <property type="evidence" value="ECO:0007669"/>
    <property type="project" value="TreeGrafter"/>
</dbReference>
<dbReference type="RefSeq" id="WP_254168547.1">
    <property type="nucleotide sequence ID" value="NZ_JANAFB010000046.1"/>
</dbReference>
<proteinExistence type="inferred from homology"/>
<dbReference type="SUPFAM" id="SSF90123">
    <property type="entry name" value="ABC transporter transmembrane region"/>
    <property type="match status" value="1"/>
</dbReference>
<evidence type="ECO:0000256" key="7">
    <source>
        <dbReference type="ARBA" id="ARBA00023136"/>
    </source>
</evidence>
<dbReference type="SMART" id="SM00382">
    <property type="entry name" value="AAA"/>
    <property type="match status" value="1"/>
</dbReference>
<dbReference type="PROSITE" id="PS00211">
    <property type="entry name" value="ABC_TRANSPORTER_1"/>
    <property type="match status" value="1"/>
</dbReference>
<keyword evidence="3 12" id="KW-0812">Transmembrane</keyword>
<dbReference type="PROSITE" id="PS50893">
    <property type="entry name" value="ABC_TRANSPORTER_2"/>
    <property type="match status" value="1"/>
</dbReference>
<feature type="transmembrane region" description="Helical" evidence="12">
    <location>
        <begin position="303"/>
        <end position="321"/>
    </location>
</feature>
<feature type="region of interest" description="Disordered" evidence="11">
    <location>
        <begin position="636"/>
        <end position="662"/>
    </location>
</feature>
<keyword evidence="16" id="KW-1185">Reference proteome</keyword>
<dbReference type="Pfam" id="PF00664">
    <property type="entry name" value="ABC_membrane"/>
    <property type="match status" value="1"/>
</dbReference>
<evidence type="ECO:0000313" key="15">
    <source>
        <dbReference type="EMBL" id="MCP3427006.1"/>
    </source>
</evidence>
<dbReference type="GO" id="GO:0005886">
    <property type="term" value="C:plasma membrane"/>
    <property type="evidence" value="ECO:0007669"/>
    <property type="project" value="UniProtKB-SubCell"/>
</dbReference>
<dbReference type="AlphaFoldDB" id="A0A9X2HJR5"/>
<dbReference type="InterPro" id="IPR017871">
    <property type="entry name" value="ABC_transporter-like_CS"/>
</dbReference>
<dbReference type="Proteomes" id="UP001139502">
    <property type="component" value="Unassembled WGS sequence"/>
</dbReference>
<dbReference type="EMBL" id="JANAFB010000046">
    <property type="protein sequence ID" value="MCP3427006.1"/>
    <property type="molecule type" value="Genomic_DNA"/>
</dbReference>
<evidence type="ECO:0000256" key="2">
    <source>
        <dbReference type="ARBA" id="ARBA00022448"/>
    </source>
</evidence>
<evidence type="ECO:0000259" key="13">
    <source>
        <dbReference type="PROSITE" id="PS50893"/>
    </source>
</evidence>
<feature type="domain" description="ABC transporter" evidence="13">
    <location>
        <begin position="391"/>
        <end position="625"/>
    </location>
</feature>
<dbReference type="GO" id="GO:0005524">
    <property type="term" value="F:ATP binding"/>
    <property type="evidence" value="ECO:0007669"/>
    <property type="project" value="UniProtKB-KW"/>
</dbReference>
<organism evidence="15 16">
    <name type="scientific">Rothia santali</name>
    <dbReference type="NCBI Taxonomy" id="2949643"/>
    <lineage>
        <taxon>Bacteria</taxon>
        <taxon>Bacillati</taxon>
        <taxon>Actinomycetota</taxon>
        <taxon>Actinomycetes</taxon>
        <taxon>Micrococcales</taxon>
        <taxon>Micrococcaceae</taxon>
        <taxon>Rothia</taxon>
    </lineage>
</organism>
<evidence type="ECO:0000256" key="11">
    <source>
        <dbReference type="SAM" id="MobiDB-lite"/>
    </source>
</evidence>
<reference evidence="15" key="1">
    <citation type="submission" date="2022-06" db="EMBL/GenBank/DDBJ databases">
        <title>Rothia sp. isolated from sandalwood seedling.</title>
        <authorList>
            <person name="Tuikhar N."/>
            <person name="Kirdat K."/>
            <person name="Thorat V."/>
            <person name="Swetha P."/>
            <person name="Padma S."/>
            <person name="Sundararaj R."/>
            <person name="Yadav A."/>
        </authorList>
    </citation>
    <scope>NUCLEOTIDE SEQUENCE</scope>
    <source>
        <strain evidence="15">AR01</strain>
    </source>
</reference>
<evidence type="ECO:0000256" key="12">
    <source>
        <dbReference type="SAM" id="Phobius"/>
    </source>
</evidence>
<dbReference type="GO" id="GO:0016887">
    <property type="term" value="F:ATP hydrolysis activity"/>
    <property type="evidence" value="ECO:0007669"/>
    <property type="project" value="InterPro"/>
</dbReference>
<evidence type="ECO:0000313" key="16">
    <source>
        <dbReference type="Proteomes" id="UP001139502"/>
    </source>
</evidence>
<feature type="domain" description="ABC transmembrane type-1" evidence="14">
    <location>
        <begin position="35"/>
        <end position="356"/>
    </location>
</feature>
<feature type="transmembrane region" description="Helical" evidence="12">
    <location>
        <begin position="31"/>
        <end position="49"/>
    </location>
</feature>
<feature type="transmembrane region" description="Helical" evidence="12">
    <location>
        <begin position="109"/>
        <end position="130"/>
    </location>
</feature>
<dbReference type="InterPro" id="IPR011527">
    <property type="entry name" value="ABC1_TM_dom"/>
</dbReference>
<name>A0A9X2HJR5_9MICC</name>
<comment type="subcellular location">
    <subcellularLocation>
        <location evidence="1">Cell membrane</location>
        <topology evidence="1">Multi-pass membrane protein</topology>
    </subcellularLocation>
</comment>
<evidence type="ECO:0000256" key="6">
    <source>
        <dbReference type="ARBA" id="ARBA00022989"/>
    </source>
</evidence>
<evidence type="ECO:0000256" key="10">
    <source>
        <dbReference type="ARBA" id="ARBA00071747"/>
    </source>
</evidence>
<dbReference type="InterPro" id="IPR003439">
    <property type="entry name" value="ABC_transporter-like_ATP-bd"/>
</dbReference>
<dbReference type="InterPro" id="IPR027417">
    <property type="entry name" value="P-loop_NTPase"/>
</dbReference>
<dbReference type="SUPFAM" id="SSF52540">
    <property type="entry name" value="P-loop containing nucleoside triphosphate hydrolases"/>
    <property type="match status" value="1"/>
</dbReference>
<protein>
    <recommendedName>
        <fullName evidence="10">Fatty acid ABC transporter ATP-binding/permease protein</fullName>
    </recommendedName>
</protein>
<dbReference type="PANTHER" id="PTHR43394:SF1">
    <property type="entry name" value="ATP-BINDING CASSETTE SUB-FAMILY B MEMBER 10, MITOCHONDRIAL"/>
    <property type="match status" value="1"/>
</dbReference>
<dbReference type="PANTHER" id="PTHR43394">
    <property type="entry name" value="ATP-DEPENDENT PERMEASE MDL1, MITOCHONDRIAL"/>
    <property type="match status" value="1"/>
</dbReference>
<dbReference type="Gene3D" id="1.20.1560.10">
    <property type="entry name" value="ABC transporter type 1, transmembrane domain"/>
    <property type="match status" value="1"/>
</dbReference>